<reference evidence="1 2" key="1">
    <citation type="journal article" date="2017" name="Nat. Commun.">
        <title>In situ click chemistry generation of cyclooxygenase-2 inhibitors.</title>
        <authorList>
            <person name="Bhardwaj A."/>
            <person name="Kaur J."/>
            <person name="Wuest M."/>
            <person name="Wuest F."/>
        </authorList>
    </citation>
    <scope>NUCLEOTIDE SEQUENCE [LARGE SCALE GENOMIC DNA]</scope>
    <source>
        <strain evidence="1">S2_018_000_R2_106</strain>
    </source>
</reference>
<sequence>METTMVHDMTLNQLGCAVNGADMKRIRDTCLRECLAKLQTASRSVMRSGPGLRQASLASFRSALRTADTLRAEQLCWRDRRTLGRILRNANQLDAYLTT</sequence>
<evidence type="ECO:0000313" key="2">
    <source>
        <dbReference type="Proteomes" id="UP000320948"/>
    </source>
</evidence>
<dbReference type="AlphaFoldDB" id="A0A6N4REJ5"/>
<protein>
    <submittedName>
        <fullName evidence="1">Uncharacterized protein</fullName>
    </submittedName>
</protein>
<comment type="caution">
    <text evidence="1">The sequence shown here is derived from an EMBL/GenBank/DDBJ whole genome shotgun (WGS) entry which is preliminary data.</text>
</comment>
<evidence type="ECO:0000313" key="1">
    <source>
        <dbReference type="EMBL" id="TKW61444.1"/>
    </source>
</evidence>
<gene>
    <name evidence="1" type="ORF">DI628_02155</name>
</gene>
<proteinExistence type="predicted"/>
<dbReference type="EMBL" id="VAFM01000001">
    <property type="protein sequence ID" value="TKW61444.1"/>
    <property type="molecule type" value="Genomic_DNA"/>
</dbReference>
<organism evidence="1 2">
    <name type="scientific">Blastochloris viridis</name>
    <name type="common">Rhodopseudomonas viridis</name>
    <dbReference type="NCBI Taxonomy" id="1079"/>
    <lineage>
        <taxon>Bacteria</taxon>
        <taxon>Pseudomonadati</taxon>
        <taxon>Pseudomonadota</taxon>
        <taxon>Alphaproteobacteria</taxon>
        <taxon>Hyphomicrobiales</taxon>
        <taxon>Blastochloridaceae</taxon>
        <taxon>Blastochloris</taxon>
    </lineage>
</organism>
<dbReference type="Proteomes" id="UP000320948">
    <property type="component" value="Unassembled WGS sequence"/>
</dbReference>
<name>A0A6N4REJ5_BLAVI</name>
<accession>A0A6N4REJ5</accession>